<organism evidence="3 4">
    <name type="scientific">Actinacidiphila acidipaludis</name>
    <dbReference type="NCBI Taxonomy" id="2873382"/>
    <lineage>
        <taxon>Bacteria</taxon>
        <taxon>Bacillati</taxon>
        <taxon>Actinomycetota</taxon>
        <taxon>Actinomycetes</taxon>
        <taxon>Kitasatosporales</taxon>
        <taxon>Streptomycetaceae</taxon>
        <taxon>Actinacidiphila</taxon>
    </lineage>
</organism>
<gene>
    <name evidence="3" type="ORF">K7862_23305</name>
</gene>
<feature type="region of interest" description="Disordered" evidence="1">
    <location>
        <begin position="26"/>
        <end position="46"/>
    </location>
</feature>
<evidence type="ECO:0000256" key="2">
    <source>
        <dbReference type="SAM" id="SignalP"/>
    </source>
</evidence>
<dbReference type="EMBL" id="JAINZZ010000033">
    <property type="protein sequence ID" value="MBY8880540.1"/>
    <property type="molecule type" value="Genomic_DNA"/>
</dbReference>
<proteinExistence type="predicted"/>
<name>A0ABS7QBI4_9ACTN</name>
<feature type="signal peptide" evidence="2">
    <location>
        <begin position="1"/>
        <end position="25"/>
    </location>
</feature>
<evidence type="ECO:0000313" key="3">
    <source>
        <dbReference type="EMBL" id="MBY8880540.1"/>
    </source>
</evidence>
<feature type="compositionally biased region" description="Polar residues" evidence="1">
    <location>
        <begin position="35"/>
        <end position="46"/>
    </location>
</feature>
<evidence type="ECO:0000256" key="1">
    <source>
        <dbReference type="SAM" id="MobiDB-lite"/>
    </source>
</evidence>
<protein>
    <submittedName>
        <fullName evidence="3">Uncharacterized protein</fullName>
    </submittedName>
</protein>
<keyword evidence="2" id="KW-0732">Signal</keyword>
<reference evidence="3 4" key="1">
    <citation type="submission" date="2021-08" db="EMBL/GenBank/DDBJ databases">
        <title>WGS of actinomycetes from Thailand.</title>
        <authorList>
            <person name="Thawai C."/>
        </authorList>
    </citation>
    <scope>NUCLEOTIDE SEQUENCE [LARGE SCALE GENOMIC DNA]</scope>
    <source>
        <strain evidence="3 4">PLK6-54</strain>
    </source>
</reference>
<dbReference type="Proteomes" id="UP000778578">
    <property type="component" value="Unassembled WGS sequence"/>
</dbReference>
<comment type="caution">
    <text evidence="3">The sequence shown here is derived from an EMBL/GenBank/DDBJ whole genome shotgun (WGS) entry which is preliminary data.</text>
</comment>
<accession>A0ABS7QBI4</accession>
<feature type="chain" id="PRO_5046622870" evidence="2">
    <location>
        <begin position="26"/>
        <end position="186"/>
    </location>
</feature>
<sequence>MPTRRTGLTLAAVAALLAGATTAVAAQSDGHGSGDSRTATPVSASPSGIRHLATAVDLPAGAWTDVPLEVTLRRPGTYALDADVRGRLQGDPPVNTYITARLWDVTSGTAVPDSERLVYQVVDSNAGEAPQGGNQTAPITEQIRITRPTTIRLQALHTDSVGTATDAQVASDTFGRTALRYQWVGF</sequence>
<dbReference type="RefSeq" id="WP_222965671.1">
    <property type="nucleotide sequence ID" value="NZ_JAINZZ010000033.1"/>
</dbReference>
<evidence type="ECO:0000313" key="4">
    <source>
        <dbReference type="Proteomes" id="UP000778578"/>
    </source>
</evidence>
<keyword evidence="4" id="KW-1185">Reference proteome</keyword>